<comment type="caution">
    <text evidence="2">The sequence shown here is derived from an EMBL/GenBank/DDBJ whole genome shotgun (WGS) entry which is preliminary data.</text>
</comment>
<evidence type="ECO:0000256" key="1">
    <source>
        <dbReference type="SAM" id="SignalP"/>
    </source>
</evidence>
<reference evidence="2" key="1">
    <citation type="submission" date="2023-03" db="EMBL/GenBank/DDBJ databases">
        <title>Massive genome expansion in bonnet fungi (Mycena s.s.) driven by repeated elements and novel gene families across ecological guilds.</title>
        <authorList>
            <consortium name="Lawrence Berkeley National Laboratory"/>
            <person name="Harder C.B."/>
            <person name="Miyauchi S."/>
            <person name="Viragh M."/>
            <person name="Kuo A."/>
            <person name="Thoen E."/>
            <person name="Andreopoulos B."/>
            <person name="Lu D."/>
            <person name="Skrede I."/>
            <person name="Drula E."/>
            <person name="Henrissat B."/>
            <person name="Morin E."/>
            <person name="Kohler A."/>
            <person name="Barry K."/>
            <person name="LaButti K."/>
            <person name="Morin E."/>
            <person name="Salamov A."/>
            <person name="Lipzen A."/>
            <person name="Mereny Z."/>
            <person name="Hegedus B."/>
            <person name="Baldrian P."/>
            <person name="Stursova M."/>
            <person name="Weitz H."/>
            <person name="Taylor A."/>
            <person name="Grigoriev I.V."/>
            <person name="Nagy L.G."/>
            <person name="Martin F."/>
            <person name="Kauserud H."/>
        </authorList>
    </citation>
    <scope>NUCLEOTIDE SEQUENCE</scope>
    <source>
        <strain evidence="2">CBHHK002</strain>
    </source>
</reference>
<keyword evidence="1" id="KW-0732">Signal</keyword>
<feature type="chain" id="PRO_5042187536" evidence="1">
    <location>
        <begin position="23"/>
        <end position="157"/>
    </location>
</feature>
<dbReference type="AlphaFoldDB" id="A0AAD7EYA9"/>
<organism evidence="2 3">
    <name type="scientific">Mycena albidolilacea</name>
    <dbReference type="NCBI Taxonomy" id="1033008"/>
    <lineage>
        <taxon>Eukaryota</taxon>
        <taxon>Fungi</taxon>
        <taxon>Dikarya</taxon>
        <taxon>Basidiomycota</taxon>
        <taxon>Agaricomycotina</taxon>
        <taxon>Agaricomycetes</taxon>
        <taxon>Agaricomycetidae</taxon>
        <taxon>Agaricales</taxon>
        <taxon>Marasmiineae</taxon>
        <taxon>Mycenaceae</taxon>
        <taxon>Mycena</taxon>
    </lineage>
</organism>
<accession>A0AAD7EYA9</accession>
<protein>
    <submittedName>
        <fullName evidence="2">Uncharacterized protein</fullName>
    </submittedName>
</protein>
<evidence type="ECO:0000313" key="2">
    <source>
        <dbReference type="EMBL" id="KAJ7354315.1"/>
    </source>
</evidence>
<dbReference type="Proteomes" id="UP001218218">
    <property type="component" value="Unassembled WGS sequence"/>
</dbReference>
<name>A0AAD7EYA9_9AGAR</name>
<proteinExistence type="predicted"/>
<gene>
    <name evidence="2" type="ORF">DFH08DRAFT_804236</name>
</gene>
<sequence>MSRHIFLALFLHVINYFFNVDLIPPPETPPDNKAEGWYIISWGLLTHDRNSDWLLFMQKPSDDARAIEPIYFARTFEDALKYLPLCEAFQDAFALDDTGRWVNKKPLYYVVDNNGEIYYTSEAAKNACQRQPNYSVICVLTSECDAQARTDGWPDDY</sequence>
<evidence type="ECO:0000313" key="3">
    <source>
        <dbReference type="Proteomes" id="UP001218218"/>
    </source>
</evidence>
<dbReference type="EMBL" id="JARIHO010000010">
    <property type="protein sequence ID" value="KAJ7354315.1"/>
    <property type="molecule type" value="Genomic_DNA"/>
</dbReference>
<keyword evidence="3" id="KW-1185">Reference proteome</keyword>
<feature type="signal peptide" evidence="1">
    <location>
        <begin position="1"/>
        <end position="22"/>
    </location>
</feature>